<reference evidence="1 2" key="2">
    <citation type="journal article" date="2022" name="Mol. Ecol. Resour.">
        <title>The genomes of chicory, endive, great burdock and yacon provide insights into Asteraceae paleo-polyploidization history and plant inulin production.</title>
        <authorList>
            <person name="Fan W."/>
            <person name="Wang S."/>
            <person name="Wang H."/>
            <person name="Wang A."/>
            <person name="Jiang F."/>
            <person name="Liu H."/>
            <person name="Zhao H."/>
            <person name="Xu D."/>
            <person name="Zhang Y."/>
        </authorList>
    </citation>
    <scope>NUCLEOTIDE SEQUENCE [LARGE SCALE GENOMIC DNA]</scope>
    <source>
        <strain evidence="2">cv. Punajuju</strain>
        <tissue evidence="1">Leaves</tissue>
    </source>
</reference>
<keyword evidence="2" id="KW-1185">Reference proteome</keyword>
<dbReference type="Proteomes" id="UP001055811">
    <property type="component" value="Linkage Group LG08"/>
</dbReference>
<gene>
    <name evidence="1" type="ORF">L2E82_45898</name>
</gene>
<comment type="caution">
    <text evidence="1">The sequence shown here is derived from an EMBL/GenBank/DDBJ whole genome shotgun (WGS) entry which is preliminary data.</text>
</comment>
<reference evidence="2" key="1">
    <citation type="journal article" date="2022" name="Mol. Ecol. Resour.">
        <title>The genomes of chicory, endive, great burdock and yacon provide insights into Asteraceae palaeo-polyploidization history and plant inulin production.</title>
        <authorList>
            <person name="Fan W."/>
            <person name="Wang S."/>
            <person name="Wang H."/>
            <person name="Wang A."/>
            <person name="Jiang F."/>
            <person name="Liu H."/>
            <person name="Zhao H."/>
            <person name="Xu D."/>
            <person name="Zhang Y."/>
        </authorList>
    </citation>
    <scope>NUCLEOTIDE SEQUENCE [LARGE SCALE GENOMIC DNA]</scope>
    <source>
        <strain evidence="2">cv. Punajuju</strain>
    </source>
</reference>
<dbReference type="EMBL" id="CM042016">
    <property type="protein sequence ID" value="KAI3701248.1"/>
    <property type="molecule type" value="Genomic_DNA"/>
</dbReference>
<evidence type="ECO:0000313" key="1">
    <source>
        <dbReference type="EMBL" id="KAI3701248.1"/>
    </source>
</evidence>
<protein>
    <submittedName>
        <fullName evidence="1">Uncharacterized protein</fullName>
    </submittedName>
</protein>
<name>A0ACB8ZUB6_CICIN</name>
<accession>A0ACB8ZUB6</accession>
<evidence type="ECO:0000313" key="2">
    <source>
        <dbReference type="Proteomes" id="UP001055811"/>
    </source>
</evidence>
<proteinExistence type="predicted"/>
<organism evidence="1 2">
    <name type="scientific">Cichorium intybus</name>
    <name type="common">Chicory</name>
    <dbReference type="NCBI Taxonomy" id="13427"/>
    <lineage>
        <taxon>Eukaryota</taxon>
        <taxon>Viridiplantae</taxon>
        <taxon>Streptophyta</taxon>
        <taxon>Embryophyta</taxon>
        <taxon>Tracheophyta</taxon>
        <taxon>Spermatophyta</taxon>
        <taxon>Magnoliopsida</taxon>
        <taxon>eudicotyledons</taxon>
        <taxon>Gunneridae</taxon>
        <taxon>Pentapetalae</taxon>
        <taxon>asterids</taxon>
        <taxon>campanulids</taxon>
        <taxon>Asterales</taxon>
        <taxon>Asteraceae</taxon>
        <taxon>Cichorioideae</taxon>
        <taxon>Cichorieae</taxon>
        <taxon>Cichoriinae</taxon>
        <taxon>Cichorium</taxon>
    </lineage>
</organism>
<sequence length="246" mass="26089">MSKIRLCSSVARVSCESIYVGSNRVIHFTSLNALTSLSTPSTSYASVPDGGLGQPNSQVIVTSVAKFVLDGSLYRYQYGVTKAIFNAKVRGGCCTTAISDKVDTVIHRAEYLLNNNGFGKYSLTKNNCEDFSLYCKTGLRIVGTSQMRSSGQISSVVAAPETLFGAVTIVATATLAVASISVGAVLSAPIIPITALPILASTTVVGGHLIDSGFKRRFEDDIGVRNDVVKVRVEDLADTMRAKGFM</sequence>